<dbReference type="EMBL" id="JAINUF010000013">
    <property type="protein sequence ID" value="KAJ8344114.1"/>
    <property type="molecule type" value="Genomic_DNA"/>
</dbReference>
<evidence type="ECO:0000313" key="1">
    <source>
        <dbReference type="EMBL" id="KAJ8344114.1"/>
    </source>
</evidence>
<comment type="caution">
    <text evidence="1">The sequence shown here is derived from an EMBL/GenBank/DDBJ whole genome shotgun (WGS) entry which is preliminary data.</text>
</comment>
<dbReference type="Proteomes" id="UP001152622">
    <property type="component" value="Chromosome 13"/>
</dbReference>
<gene>
    <name evidence="1" type="ORF">SKAU_G00314430</name>
</gene>
<evidence type="ECO:0000313" key="2">
    <source>
        <dbReference type="Proteomes" id="UP001152622"/>
    </source>
</evidence>
<sequence length="76" mass="8605">MTQFGGWEKGDEEAKTLWIRSRATLSPASGLAFNPVYLVLLGGRKRRLTFDPLTRVQYWPAVAVRLARSPWEEAAN</sequence>
<dbReference type="AlphaFoldDB" id="A0A9Q1ESH9"/>
<proteinExistence type="predicted"/>
<name>A0A9Q1ESH9_SYNKA</name>
<organism evidence="1 2">
    <name type="scientific">Synaphobranchus kaupii</name>
    <name type="common">Kaup's arrowtooth eel</name>
    <dbReference type="NCBI Taxonomy" id="118154"/>
    <lineage>
        <taxon>Eukaryota</taxon>
        <taxon>Metazoa</taxon>
        <taxon>Chordata</taxon>
        <taxon>Craniata</taxon>
        <taxon>Vertebrata</taxon>
        <taxon>Euteleostomi</taxon>
        <taxon>Actinopterygii</taxon>
        <taxon>Neopterygii</taxon>
        <taxon>Teleostei</taxon>
        <taxon>Anguilliformes</taxon>
        <taxon>Synaphobranchidae</taxon>
        <taxon>Synaphobranchus</taxon>
    </lineage>
</organism>
<protein>
    <submittedName>
        <fullName evidence="1">Uncharacterized protein</fullName>
    </submittedName>
</protein>
<keyword evidence="2" id="KW-1185">Reference proteome</keyword>
<accession>A0A9Q1ESH9</accession>
<reference evidence="1" key="1">
    <citation type="journal article" date="2023" name="Science">
        <title>Genome structures resolve the early diversification of teleost fishes.</title>
        <authorList>
            <person name="Parey E."/>
            <person name="Louis A."/>
            <person name="Montfort J."/>
            <person name="Bouchez O."/>
            <person name="Roques C."/>
            <person name="Iampietro C."/>
            <person name="Lluch J."/>
            <person name="Castinel A."/>
            <person name="Donnadieu C."/>
            <person name="Desvignes T."/>
            <person name="Floi Bucao C."/>
            <person name="Jouanno E."/>
            <person name="Wen M."/>
            <person name="Mejri S."/>
            <person name="Dirks R."/>
            <person name="Jansen H."/>
            <person name="Henkel C."/>
            <person name="Chen W.J."/>
            <person name="Zahm M."/>
            <person name="Cabau C."/>
            <person name="Klopp C."/>
            <person name="Thompson A.W."/>
            <person name="Robinson-Rechavi M."/>
            <person name="Braasch I."/>
            <person name="Lecointre G."/>
            <person name="Bobe J."/>
            <person name="Postlethwait J.H."/>
            <person name="Berthelot C."/>
            <person name="Roest Crollius H."/>
            <person name="Guiguen Y."/>
        </authorList>
    </citation>
    <scope>NUCLEOTIDE SEQUENCE</scope>
    <source>
        <strain evidence="1">WJC10195</strain>
    </source>
</reference>